<accession>A0ABV6QE02</accession>
<sequence length="210" mass="21969">MKSIHTVRRPIRTTIAVLAVAAVPAGAIAVPALAGSTGNASMTTASTTTASATTAVVAKCPTDWGSLPEVGRFHGAGVLANVRAGRHACFDRVVFDVKGKPSWLRAHYVKNVVTPGEGRIVPLRGGAKLEVILTVPSYDDAGRATYKPANRTELVNVSGYRTLRQLATAGSFEGETTIGIGVRARLPFRVFTIAGPGATSRIVLDVAHAW</sequence>
<feature type="chain" id="PRO_5046633818" description="AMIN-like domain-containing protein" evidence="1">
    <location>
        <begin position="35"/>
        <end position="210"/>
    </location>
</feature>
<feature type="domain" description="AMIN-like" evidence="2">
    <location>
        <begin position="78"/>
        <end position="208"/>
    </location>
</feature>
<keyword evidence="1" id="KW-0732">Signal</keyword>
<evidence type="ECO:0000259" key="2">
    <source>
        <dbReference type="Pfam" id="PF24837"/>
    </source>
</evidence>
<protein>
    <recommendedName>
        <fullName evidence="2">AMIN-like domain-containing protein</fullName>
    </recommendedName>
</protein>
<evidence type="ECO:0000313" key="4">
    <source>
        <dbReference type="Proteomes" id="UP001589890"/>
    </source>
</evidence>
<comment type="caution">
    <text evidence="3">The sequence shown here is derived from an EMBL/GenBank/DDBJ whole genome shotgun (WGS) entry which is preliminary data.</text>
</comment>
<gene>
    <name evidence="3" type="ORF">ACFFGN_02255</name>
</gene>
<feature type="signal peptide" evidence="1">
    <location>
        <begin position="1"/>
        <end position="34"/>
    </location>
</feature>
<reference evidence="3 4" key="1">
    <citation type="submission" date="2024-09" db="EMBL/GenBank/DDBJ databases">
        <authorList>
            <person name="Sun Q."/>
            <person name="Mori K."/>
        </authorList>
    </citation>
    <scope>NUCLEOTIDE SEQUENCE [LARGE SCALE GENOMIC DNA]</scope>
    <source>
        <strain evidence="3 4">CGMCC 1.15906</strain>
    </source>
</reference>
<keyword evidence="4" id="KW-1185">Reference proteome</keyword>
<proteinExistence type="predicted"/>
<name>A0ABV6QE02_9ACTN</name>
<dbReference type="RefSeq" id="WP_380043541.1">
    <property type="nucleotide sequence ID" value="NZ_JBHLTC010000001.1"/>
</dbReference>
<dbReference type="InterPro" id="IPR056303">
    <property type="entry name" value="AMIN-like"/>
</dbReference>
<dbReference type="Pfam" id="PF24837">
    <property type="entry name" value="AMIN-like"/>
    <property type="match status" value="1"/>
</dbReference>
<evidence type="ECO:0000313" key="3">
    <source>
        <dbReference type="EMBL" id="MFC0622864.1"/>
    </source>
</evidence>
<dbReference type="Proteomes" id="UP001589890">
    <property type="component" value="Unassembled WGS sequence"/>
</dbReference>
<evidence type="ECO:0000256" key="1">
    <source>
        <dbReference type="SAM" id="SignalP"/>
    </source>
</evidence>
<organism evidence="3 4">
    <name type="scientific">Kribbella deserti</name>
    <dbReference type="NCBI Taxonomy" id="1926257"/>
    <lineage>
        <taxon>Bacteria</taxon>
        <taxon>Bacillati</taxon>
        <taxon>Actinomycetota</taxon>
        <taxon>Actinomycetes</taxon>
        <taxon>Propionibacteriales</taxon>
        <taxon>Kribbellaceae</taxon>
        <taxon>Kribbella</taxon>
    </lineage>
</organism>
<dbReference type="EMBL" id="JBHLTC010000001">
    <property type="protein sequence ID" value="MFC0622864.1"/>
    <property type="molecule type" value="Genomic_DNA"/>
</dbReference>